<proteinExistence type="predicted"/>
<organism evidence="1 2">
    <name type="scientific">Imperialibacter roseus</name>
    <dbReference type="NCBI Taxonomy" id="1324217"/>
    <lineage>
        <taxon>Bacteria</taxon>
        <taxon>Pseudomonadati</taxon>
        <taxon>Bacteroidota</taxon>
        <taxon>Cytophagia</taxon>
        <taxon>Cytophagales</taxon>
        <taxon>Flammeovirgaceae</taxon>
        <taxon>Imperialibacter</taxon>
    </lineage>
</organism>
<protein>
    <submittedName>
        <fullName evidence="1">Uncharacterized protein</fullName>
    </submittedName>
</protein>
<dbReference type="SUPFAM" id="SSF49562">
    <property type="entry name" value="C2 domain (Calcium/lipid-binding domain, CaLB)"/>
    <property type="match status" value="1"/>
</dbReference>
<evidence type="ECO:0000313" key="2">
    <source>
        <dbReference type="Proteomes" id="UP001302349"/>
    </source>
</evidence>
<dbReference type="RefSeq" id="WP_317488910.1">
    <property type="nucleotide sequence ID" value="NZ_CP136051.1"/>
</dbReference>
<evidence type="ECO:0000313" key="1">
    <source>
        <dbReference type="EMBL" id="WOK06177.1"/>
    </source>
</evidence>
<name>A0ABZ0INT7_9BACT</name>
<accession>A0ABZ0INT7</accession>
<gene>
    <name evidence="1" type="ORF">RT717_24170</name>
</gene>
<sequence>MEALSIRIINIHCYFYEENDGDEVFLVINKKKVWPVDEKWYRMKAESLEVDHVIDGFKENEKVDLEVWDYDYLSPNDYMGKITMLIDKPGGPYTTDMQLADPKQIARYSITWEIIKPK</sequence>
<dbReference type="EMBL" id="CP136051">
    <property type="protein sequence ID" value="WOK06177.1"/>
    <property type="molecule type" value="Genomic_DNA"/>
</dbReference>
<keyword evidence="2" id="KW-1185">Reference proteome</keyword>
<dbReference type="InterPro" id="IPR035892">
    <property type="entry name" value="C2_domain_sf"/>
</dbReference>
<dbReference type="Proteomes" id="UP001302349">
    <property type="component" value="Chromosome"/>
</dbReference>
<reference evidence="1 2" key="1">
    <citation type="journal article" date="2023" name="Microbiol. Resour. Announc.">
        <title>Complete Genome Sequence of Imperialibacter roseus strain P4T.</title>
        <authorList>
            <person name="Tizabi D.R."/>
            <person name="Bachvaroff T."/>
            <person name="Hill R.T."/>
        </authorList>
    </citation>
    <scope>NUCLEOTIDE SEQUENCE [LARGE SCALE GENOMIC DNA]</scope>
    <source>
        <strain evidence="1 2">P4T</strain>
    </source>
</reference>